<protein>
    <submittedName>
        <fullName evidence="2">Protein-serine/threonine phosphatase</fullName>
    </submittedName>
</protein>
<dbReference type="Proteomes" id="UP000887579">
    <property type="component" value="Unplaced"/>
</dbReference>
<reference evidence="2" key="1">
    <citation type="submission" date="2022-11" db="UniProtKB">
        <authorList>
            <consortium name="WormBaseParasite"/>
        </authorList>
    </citation>
    <scope>IDENTIFICATION</scope>
</reference>
<name>A0AC34GMF1_9BILA</name>
<sequence>MIEVEPPIKVCGDVHGQYGDLLRIFHRCGFPPDSSYLFL</sequence>
<evidence type="ECO:0000313" key="2">
    <source>
        <dbReference type="WBParaSite" id="ES5_v2.g30733.t1"/>
    </source>
</evidence>
<dbReference type="WBParaSite" id="ES5_v2.g30733.t1">
    <property type="protein sequence ID" value="ES5_v2.g30733.t1"/>
    <property type="gene ID" value="ES5_v2.g30733"/>
</dbReference>
<organism evidence="1 2">
    <name type="scientific">Panagrolaimus sp. ES5</name>
    <dbReference type="NCBI Taxonomy" id="591445"/>
    <lineage>
        <taxon>Eukaryota</taxon>
        <taxon>Metazoa</taxon>
        <taxon>Ecdysozoa</taxon>
        <taxon>Nematoda</taxon>
        <taxon>Chromadorea</taxon>
        <taxon>Rhabditida</taxon>
        <taxon>Tylenchina</taxon>
        <taxon>Panagrolaimomorpha</taxon>
        <taxon>Panagrolaimoidea</taxon>
        <taxon>Panagrolaimidae</taxon>
        <taxon>Panagrolaimus</taxon>
    </lineage>
</organism>
<evidence type="ECO:0000313" key="1">
    <source>
        <dbReference type="Proteomes" id="UP000887579"/>
    </source>
</evidence>
<accession>A0AC34GMF1</accession>
<proteinExistence type="predicted"/>